<evidence type="ECO:0000256" key="1">
    <source>
        <dbReference type="SAM" id="MobiDB-lite"/>
    </source>
</evidence>
<dbReference type="EMBL" id="VOSK01000018">
    <property type="protein sequence ID" value="MPR25173.1"/>
    <property type="molecule type" value="Genomic_DNA"/>
</dbReference>
<protein>
    <recommendedName>
        <fullName evidence="5">BcpO-related WXXGXW repeat protein</fullName>
    </recommendedName>
</protein>
<feature type="signal peptide" evidence="2">
    <location>
        <begin position="1"/>
        <end position="24"/>
    </location>
</feature>
<dbReference type="AlphaFoldDB" id="A0A5N7ME68"/>
<dbReference type="OrthoDB" id="983175at2"/>
<proteinExistence type="predicted"/>
<feature type="chain" id="PRO_5030135316" description="BcpO-related WXXGXW repeat protein" evidence="2">
    <location>
        <begin position="25"/>
        <end position="94"/>
    </location>
</feature>
<keyword evidence="2" id="KW-0732">Signal</keyword>
<comment type="caution">
    <text evidence="3">The sequence shown here is derived from an EMBL/GenBank/DDBJ whole genome shotgun (WGS) entry which is preliminary data.</text>
</comment>
<feature type="compositionally biased region" description="Basic residues" evidence="1">
    <location>
        <begin position="39"/>
        <end position="60"/>
    </location>
</feature>
<organism evidence="3 4">
    <name type="scientific">Microvirga tunisiensis</name>
    <dbReference type="NCBI Taxonomy" id="2108360"/>
    <lineage>
        <taxon>Bacteria</taxon>
        <taxon>Pseudomonadati</taxon>
        <taxon>Pseudomonadota</taxon>
        <taxon>Alphaproteobacteria</taxon>
        <taxon>Hyphomicrobiales</taxon>
        <taxon>Methylobacteriaceae</taxon>
        <taxon>Microvirga</taxon>
    </lineage>
</organism>
<dbReference type="Pfam" id="PF12779">
    <property type="entry name" value="WXXGXW"/>
    <property type="match status" value="1"/>
</dbReference>
<gene>
    <name evidence="3" type="ORF">FS320_07965</name>
</gene>
<evidence type="ECO:0008006" key="5">
    <source>
        <dbReference type="Google" id="ProtNLM"/>
    </source>
</evidence>
<reference evidence="3 4" key="1">
    <citation type="journal article" date="2019" name="Syst. Appl. Microbiol.">
        <title>Microvirga tunisiensis sp. nov., a root nodule symbiotic bacterium isolated from Lupinus micranthus and L. luteus grown in Northern Tunisia.</title>
        <authorList>
            <person name="Msaddak A."/>
            <person name="Rejili M."/>
            <person name="Duran D."/>
            <person name="Mars M."/>
            <person name="Palacios J.M."/>
            <person name="Ruiz-Argueso T."/>
            <person name="Rey L."/>
            <person name="Imperial J."/>
        </authorList>
    </citation>
    <scope>NUCLEOTIDE SEQUENCE [LARGE SCALE GENOMIC DNA]</scope>
    <source>
        <strain evidence="3 4">Lmie10</strain>
    </source>
</reference>
<evidence type="ECO:0000313" key="3">
    <source>
        <dbReference type="EMBL" id="MPR25173.1"/>
    </source>
</evidence>
<evidence type="ECO:0000313" key="4">
    <source>
        <dbReference type="Proteomes" id="UP000403266"/>
    </source>
</evidence>
<keyword evidence="4" id="KW-1185">Reference proteome</keyword>
<feature type="region of interest" description="Disordered" evidence="1">
    <location>
        <begin position="23"/>
        <end position="61"/>
    </location>
</feature>
<accession>A0A5N7ME68</accession>
<evidence type="ECO:0000256" key="2">
    <source>
        <dbReference type="SAM" id="SignalP"/>
    </source>
</evidence>
<name>A0A5N7ME68_9HYPH</name>
<dbReference type="InterPro" id="IPR006311">
    <property type="entry name" value="TAT_signal"/>
</dbReference>
<dbReference type="InterPro" id="IPR024447">
    <property type="entry name" value="YXWGXW_rpt"/>
</dbReference>
<dbReference type="PROSITE" id="PS51318">
    <property type="entry name" value="TAT"/>
    <property type="match status" value="1"/>
</dbReference>
<dbReference type="Proteomes" id="UP000403266">
    <property type="component" value="Unassembled WGS sequence"/>
</dbReference>
<sequence>MLSRRSLLAGLLGAVLAIPLGTVASTDAEAQPRPERRPQRPRPGRRPPAPRRRVERRPRPRPGFIWVPGRWVWNARRGRWVWVSGHWVRRRGRW</sequence>
<dbReference type="RefSeq" id="WP_152710630.1">
    <property type="nucleotide sequence ID" value="NZ_VOSJ01000017.1"/>
</dbReference>